<dbReference type="PANTHER" id="PTHR18952">
    <property type="entry name" value="CARBONIC ANHYDRASE"/>
    <property type="match status" value="1"/>
</dbReference>
<dbReference type="Gene3D" id="3.10.200.10">
    <property type="entry name" value="Alpha carbonic anhydrase"/>
    <property type="match status" value="1"/>
</dbReference>
<dbReference type="SUPFAM" id="SSF51069">
    <property type="entry name" value="Carbonic anhydrase"/>
    <property type="match status" value="1"/>
</dbReference>
<dbReference type="InterPro" id="IPR041891">
    <property type="entry name" value="Alpha_CA_prokaryot-like"/>
</dbReference>
<evidence type="ECO:0000256" key="7">
    <source>
        <dbReference type="SAM" id="SignalP"/>
    </source>
</evidence>
<dbReference type="SMART" id="SM01057">
    <property type="entry name" value="Carb_anhydrase"/>
    <property type="match status" value="1"/>
</dbReference>
<evidence type="ECO:0000313" key="10">
    <source>
        <dbReference type="Proteomes" id="UP000288102"/>
    </source>
</evidence>
<proteinExistence type="inferred from homology"/>
<organism evidence="9 10">
    <name type="scientific">Flavobacterium cupreum</name>
    <dbReference type="NCBI Taxonomy" id="2133766"/>
    <lineage>
        <taxon>Bacteria</taxon>
        <taxon>Pseudomonadati</taxon>
        <taxon>Bacteroidota</taxon>
        <taxon>Flavobacteriia</taxon>
        <taxon>Flavobacteriales</taxon>
        <taxon>Flavobacteriaceae</taxon>
        <taxon>Flavobacterium</taxon>
    </lineage>
</organism>
<keyword evidence="10" id="KW-1185">Reference proteome</keyword>
<dbReference type="Proteomes" id="UP000288102">
    <property type="component" value="Unassembled WGS sequence"/>
</dbReference>
<dbReference type="GO" id="GO:0004089">
    <property type="term" value="F:carbonate dehydratase activity"/>
    <property type="evidence" value="ECO:0007669"/>
    <property type="project" value="UniProtKB-EC"/>
</dbReference>
<dbReference type="Pfam" id="PF00194">
    <property type="entry name" value="Carb_anhydrase"/>
    <property type="match status" value="1"/>
</dbReference>
<dbReference type="GO" id="GO:0008270">
    <property type="term" value="F:zinc ion binding"/>
    <property type="evidence" value="ECO:0007669"/>
    <property type="project" value="InterPro"/>
</dbReference>
<keyword evidence="3" id="KW-0479">Metal-binding</keyword>
<comment type="caution">
    <text evidence="9">The sequence shown here is derived from an EMBL/GenBank/DDBJ whole genome shotgun (WGS) entry which is preliminary data.</text>
</comment>
<dbReference type="PROSITE" id="PS51257">
    <property type="entry name" value="PROKAR_LIPOPROTEIN"/>
    <property type="match status" value="1"/>
</dbReference>
<evidence type="ECO:0000256" key="5">
    <source>
        <dbReference type="ARBA" id="ARBA00023239"/>
    </source>
</evidence>
<dbReference type="InterPro" id="IPR001148">
    <property type="entry name" value="CA_dom"/>
</dbReference>
<keyword evidence="4" id="KW-0862">Zinc</keyword>
<dbReference type="AlphaFoldDB" id="A0A434ADL2"/>
<accession>A0A434ADL2</accession>
<dbReference type="InterPro" id="IPR036398">
    <property type="entry name" value="CA_dom_sf"/>
</dbReference>
<dbReference type="EC" id="4.2.1.1" evidence="2"/>
<feature type="signal peptide" evidence="7">
    <location>
        <begin position="1"/>
        <end position="27"/>
    </location>
</feature>
<keyword evidence="5" id="KW-0456">Lyase</keyword>
<feature type="domain" description="Alpha-carbonic anhydrase" evidence="8">
    <location>
        <begin position="23"/>
        <end position="261"/>
    </location>
</feature>
<evidence type="ECO:0000256" key="2">
    <source>
        <dbReference type="ARBA" id="ARBA00012925"/>
    </source>
</evidence>
<evidence type="ECO:0000256" key="6">
    <source>
        <dbReference type="ARBA" id="ARBA00048348"/>
    </source>
</evidence>
<name>A0A434ADL2_9FLAO</name>
<dbReference type="InterPro" id="IPR023561">
    <property type="entry name" value="Carbonic_anhydrase_a-class"/>
</dbReference>
<evidence type="ECO:0000313" key="9">
    <source>
        <dbReference type="EMBL" id="RUT72457.1"/>
    </source>
</evidence>
<evidence type="ECO:0000256" key="4">
    <source>
        <dbReference type="ARBA" id="ARBA00022833"/>
    </source>
</evidence>
<evidence type="ECO:0000256" key="1">
    <source>
        <dbReference type="ARBA" id="ARBA00010718"/>
    </source>
</evidence>
<dbReference type="CDD" id="cd03124">
    <property type="entry name" value="alpha_CA_prokaryotic_like"/>
    <property type="match status" value="1"/>
</dbReference>
<keyword evidence="7" id="KW-0732">Signal</keyword>
<gene>
    <name evidence="9" type="ORF">D0817_02295</name>
</gene>
<dbReference type="OrthoDB" id="5327615at2"/>
<sequence length="265" mass="29714">MKTPFKKISLILLISSLLISCTTTESHNDTNAATEFPENIISYEFPLGTTNLLGQTPIDVNTFTTTKINTTDPVIHYGSILLSSVENTSENLKINLSAAESTENYITIKGHKYELQQFHFHRHSEHKINGEYSTMEIHFVHKSSTGAYAVLGILVKNGEVSPSLQVLFNASPSHEGINSVPNHLNINTLLPQDISSYYTYSGSLTTPNVDLTPNQGPLTWVLFKNTISLSPGQLEDYSLKYEEENFRVIQPLNNRTVYENKKNNY</sequence>
<protein>
    <recommendedName>
        <fullName evidence="2">carbonic anhydrase</fullName>
        <ecNumber evidence="2">4.2.1.1</ecNumber>
    </recommendedName>
</protein>
<dbReference type="PANTHER" id="PTHR18952:SF265">
    <property type="entry name" value="CARBONIC ANHYDRASE"/>
    <property type="match status" value="1"/>
</dbReference>
<dbReference type="RefSeq" id="WP_127336761.1">
    <property type="nucleotide sequence ID" value="NZ_QWDM01000001.1"/>
</dbReference>
<comment type="similarity">
    <text evidence="1">Belongs to the alpha-carbonic anhydrase family.</text>
</comment>
<reference evidence="10" key="1">
    <citation type="journal article" date="2019" name="Syst. Appl. Microbiol.">
        <title>Flavobacterium circumlabens sp. nov. and Flavobacterium cupreum sp. nov., two psychrotrophic species isolated from Antarctic environmental samples.</title>
        <authorList>
            <person name="Kralova S."/>
            <person name="Busse H.-J."/>
            <person name="Svec P."/>
            <person name="Maslanova I."/>
            <person name="Stankova E."/>
            <person name="Bartak M."/>
            <person name="Sedlacek I."/>
        </authorList>
    </citation>
    <scope>NUCLEOTIDE SEQUENCE [LARGE SCALE GENOMIC DNA]</scope>
    <source>
        <strain evidence="10">CCM 8825</strain>
    </source>
</reference>
<comment type="catalytic activity">
    <reaction evidence="6">
        <text>hydrogencarbonate + H(+) = CO2 + H2O</text>
        <dbReference type="Rhea" id="RHEA:10748"/>
        <dbReference type="ChEBI" id="CHEBI:15377"/>
        <dbReference type="ChEBI" id="CHEBI:15378"/>
        <dbReference type="ChEBI" id="CHEBI:16526"/>
        <dbReference type="ChEBI" id="CHEBI:17544"/>
        <dbReference type="EC" id="4.2.1.1"/>
    </reaction>
</comment>
<feature type="chain" id="PRO_5019257848" description="carbonic anhydrase" evidence="7">
    <location>
        <begin position="28"/>
        <end position="265"/>
    </location>
</feature>
<evidence type="ECO:0000256" key="3">
    <source>
        <dbReference type="ARBA" id="ARBA00022723"/>
    </source>
</evidence>
<dbReference type="EMBL" id="QWDM01000001">
    <property type="protein sequence ID" value="RUT72457.1"/>
    <property type="molecule type" value="Genomic_DNA"/>
</dbReference>
<dbReference type="PROSITE" id="PS51144">
    <property type="entry name" value="ALPHA_CA_2"/>
    <property type="match status" value="1"/>
</dbReference>
<evidence type="ECO:0000259" key="8">
    <source>
        <dbReference type="PROSITE" id="PS51144"/>
    </source>
</evidence>